<protein>
    <submittedName>
        <fullName evidence="5">Haloacid dehalogenase superfamily, subfamily IA, variant 3 with third motif having DD or ED</fullName>
    </submittedName>
</protein>
<dbReference type="Gene3D" id="1.10.150.240">
    <property type="entry name" value="Putative phosphatase, domain 2"/>
    <property type="match status" value="1"/>
</dbReference>
<keyword evidence="6" id="KW-1185">Reference proteome</keyword>
<dbReference type="SUPFAM" id="SSF56784">
    <property type="entry name" value="HAD-like"/>
    <property type="match status" value="1"/>
</dbReference>
<comment type="cofactor">
    <cofactor evidence="1">
        <name>Mg(2+)</name>
        <dbReference type="ChEBI" id="CHEBI:18420"/>
    </cofactor>
</comment>
<gene>
    <name evidence="5" type="ORF">SAMN04488518_101187</name>
</gene>
<name>A0A1I3V4I6_9HYPH</name>
<dbReference type="CDD" id="cd07526">
    <property type="entry name" value="HAD_BPGM_like"/>
    <property type="match status" value="1"/>
</dbReference>
<evidence type="ECO:0000256" key="3">
    <source>
        <dbReference type="ARBA" id="ARBA00022723"/>
    </source>
</evidence>
<evidence type="ECO:0000313" key="6">
    <source>
        <dbReference type="Proteomes" id="UP000199598"/>
    </source>
</evidence>
<dbReference type="InterPro" id="IPR023198">
    <property type="entry name" value="PGP-like_dom2"/>
</dbReference>
<dbReference type="NCBIfam" id="TIGR01509">
    <property type="entry name" value="HAD-SF-IA-v3"/>
    <property type="match status" value="1"/>
</dbReference>
<proteinExistence type="inferred from homology"/>
<dbReference type="SFLD" id="SFLDS00003">
    <property type="entry name" value="Haloacid_Dehalogenase"/>
    <property type="match status" value="1"/>
</dbReference>
<dbReference type="InterPro" id="IPR006439">
    <property type="entry name" value="HAD-SF_hydro_IA"/>
</dbReference>
<dbReference type="InterPro" id="IPR036412">
    <property type="entry name" value="HAD-like_sf"/>
</dbReference>
<evidence type="ECO:0000256" key="2">
    <source>
        <dbReference type="ARBA" id="ARBA00006171"/>
    </source>
</evidence>
<keyword evidence="4" id="KW-0460">Magnesium</keyword>
<organism evidence="5 6">
    <name type="scientific">Pseudovibrio ascidiaceicola</name>
    <dbReference type="NCBI Taxonomy" id="285279"/>
    <lineage>
        <taxon>Bacteria</taxon>
        <taxon>Pseudomonadati</taxon>
        <taxon>Pseudomonadota</taxon>
        <taxon>Alphaproteobacteria</taxon>
        <taxon>Hyphomicrobiales</taxon>
        <taxon>Stappiaceae</taxon>
        <taxon>Pseudovibrio</taxon>
    </lineage>
</organism>
<dbReference type="RefSeq" id="WP_093516067.1">
    <property type="nucleotide sequence ID" value="NZ_FOSK01000001.1"/>
</dbReference>
<sequence>MTDRCLIFDLDGTLVDSEPLCSQAFLDLLPEINLPLSELMKRFRGRKLSGILADIESILERSLPDSFERDYRSRVDQLFKTELEAFPGVIEALSDIPMPMCIASSGPRAKIETALEKAGLKGFFGSKIFSSYEVGIWKPDPGLFLHAARAMQFAPERCVVVEDSEVGTRAAKAAGMSVLKFCDQPDHEATAETFGSYRQLPGVLSSMHSKS</sequence>
<reference evidence="5 6" key="1">
    <citation type="submission" date="2016-10" db="EMBL/GenBank/DDBJ databases">
        <authorList>
            <person name="Varghese N."/>
            <person name="Submissions S."/>
        </authorList>
    </citation>
    <scope>NUCLEOTIDE SEQUENCE [LARGE SCALE GENOMIC DNA]</scope>
    <source>
        <strain evidence="5 6">DSM 16392</strain>
    </source>
</reference>
<evidence type="ECO:0000313" key="5">
    <source>
        <dbReference type="EMBL" id="SFJ90032.1"/>
    </source>
</evidence>
<dbReference type="PANTHER" id="PTHR46193">
    <property type="entry name" value="6-PHOSPHOGLUCONATE PHOSPHATASE"/>
    <property type="match status" value="1"/>
</dbReference>
<dbReference type="PANTHER" id="PTHR46193:SF10">
    <property type="entry name" value="6-PHOSPHOGLUCONATE PHOSPHATASE"/>
    <property type="match status" value="1"/>
</dbReference>
<dbReference type="Pfam" id="PF00702">
    <property type="entry name" value="Hydrolase"/>
    <property type="match status" value="1"/>
</dbReference>
<dbReference type="Proteomes" id="UP000199598">
    <property type="component" value="Unassembled WGS sequence"/>
</dbReference>
<comment type="similarity">
    <text evidence="2">Belongs to the HAD-like hydrolase superfamily. CbbY/CbbZ/Gph/YieH family.</text>
</comment>
<dbReference type="Gene3D" id="3.40.50.1000">
    <property type="entry name" value="HAD superfamily/HAD-like"/>
    <property type="match status" value="1"/>
</dbReference>
<evidence type="ECO:0000256" key="1">
    <source>
        <dbReference type="ARBA" id="ARBA00001946"/>
    </source>
</evidence>
<dbReference type="SFLD" id="SFLDG01129">
    <property type="entry name" value="C1.5:_HAD__Beta-PGM__Phosphata"/>
    <property type="match status" value="1"/>
</dbReference>
<dbReference type="EMBL" id="FOSK01000001">
    <property type="protein sequence ID" value="SFJ90032.1"/>
    <property type="molecule type" value="Genomic_DNA"/>
</dbReference>
<dbReference type="InterPro" id="IPR023214">
    <property type="entry name" value="HAD_sf"/>
</dbReference>
<comment type="caution">
    <text evidence="5">The sequence shown here is derived from an EMBL/GenBank/DDBJ whole genome shotgun (WGS) entry which is preliminary data.</text>
</comment>
<keyword evidence="3" id="KW-0479">Metal-binding</keyword>
<accession>A0A1I3V4I6</accession>
<dbReference type="InterPro" id="IPR051600">
    <property type="entry name" value="Beta-PGM-like"/>
</dbReference>
<evidence type="ECO:0000256" key="4">
    <source>
        <dbReference type="ARBA" id="ARBA00022842"/>
    </source>
</evidence>
<dbReference type="PRINTS" id="PR00413">
    <property type="entry name" value="HADHALOGNASE"/>
</dbReference>